<dbReference type="AlphaFoldDB" id="A0A8B7PIM9"/>
<name>A0A8B7PIM9_HYAAZ</name>
<dbReference type="OrthoDB" id="6367598at2759"/>
<feature type="domain" description="Chitin-binding type-2" evidence="9">
    <location>
        <begin position="586"/>
        <end position="640"/>
    </location>
</feature>
<keyword evidence="1" id="KW-0147">Chitin-binding</keyword>
<dbReference type="PANTHER" id="PTHR23301:SF0">
    <property type="entry name" value="CHITIN-BINDING TYPE-2 DOMAIN-CONTAINING PROTEIN-RELATED"/>
    <property type="match status" value="1"/>
</dbReference>
<evidence type="ECO:0000259" key="9">
    <source>
        <dbReference type="PROSITE" id="PS50940"/>
    </source>
</evidence>
<feature type="domain" description="Chitin-binding type-2" evidence="9">
    <location>
        <begin position="672"/>
        <end position="726"/>
    </location>
</feature>
<feature type="domain" description="Chitin-binding type-2" evidence="9">
    <location>
        <begin position="1095"/>
        <end position="1140"/>
    </location>
</feature>
<evidence type="ECO:0000256" key="2">
    <source>
        <dbReference type="ARBA" id="ARBA00022729"/>
    </source>
</evidence>
<dbReference type="GeneID" id="108681490"/>
<evidence type="ECO:0000256" key="1">
    <source>
        <dbReference type="ARBA" id="ARBA00022669"/>
    </source>
</evidence>
<dbReference type="OMA" id="WGRKVVM"/>
<evidence type="ECO:0000256" key="8">
    <source>
        <dbReference type="SAM" id="SignalP"/>
    </source>
</evidence>
<feature type="domain" description="Chitin-binding type-2" evidence="9">
    <location>
        <begin position="174"/>
        <end position="221"/>
    </location>
</feature>
<feature type="signal peptide" evidence="8">
    <location>
        <begin position="1"/>
        <end position="24"/>
    </location>
</feature>
<feature type="domain" description="Chitin-binding type-2" evidence="9">
    <location>
        <begin position="1006"/>
        <end position="1061"/>
    </location>
</feature>
<feature type="domain" description="Chitin-binding type-2" evidence="9">
    <location>
        <begin position="504"/>
        <end position="558"/>
    </location>
</feature>
<feature type="domain" description="Chitin-binding type-2" evidence="9">
    <location>
        <begin position="1157"/>
        <end position="1196"/>
    </location>
</feature>
<feature type="domain" description="ShKT" evidence="10">
    <location>
        <begin position="232"/>
        <end position="275"/>
    </location>
</feature>
<dbReference type="PROSITE" id="PS51257">
    <property type="entry name" value="PROKAR_LIPOPROTEIN"/>
    <property type="match status" value="1"/>
</dbReference>
<dbReference type="InterPro" id="IPR003582">
    <property type="entry name" value="ShKT_dom"/>
</dbReference>
<dbReference type="Proteomes" id="UP000694843">
    <property type="component" value="Unplaced"/>
</dbReference>
<evidence type="ECO:0000256" key="4">
    <source>
        <dbReference type="ARBA" id="ARBA00023157"/>
    </source>
</evidence>
<protein>
    <submittedName>
        <fullName evidence="12">Hornerin isoform X1</fullName>
    </submittedName>
</protein>
<evidence type="ECO:0000313" key="12">
    <source>
        <dbReference type="RefSeq" id="XP_018026014.1"/>
    </source>
</evidence>
<feature type="domain" description="Chitin-binding type-2" evidence="9">
    <location>
        <begin position="926"/>
        <end position="980"/>
    </location>
</feature>
<dbReference type="InterPro" id="IPR051940">
    <property type="entry name" value="Chitin_bind-dev_reg"/>
</dbReference>
<keyword evidence="5" id="KW-0325">Glycoprotein</keyword>
<feature type="domain" description="Chitin-binding type-2" evidence="9">
    <location>
        <begin position="840"/>
        <end position="894"/>
    </location>
</feature>
<evidence type="ECO:0000256" key="3">
    <source>
        <dbReference type="ARBA" id="ARBA00022737"/>
    </source>
</evidence>
<feature type="domain" description="Chitin-binding type-2" evidence="9">
    <location>
        <begin position="1213"/>
        <end position="1262"/>
    </location>
</feature>
<feature type="domain" description="Chitin-binding type-2" evidence="9">
    <location>
        <begin position="119"/>
        <end position="164"/>
    </location>
</feature>
<dbReference type="InterPro" id="IPR002557">
    <property type="entry name" value="Chitin-bd_dom"/>
</dbReference>
<dbReference type="GO" id="GO:0005576">
    <property type="term" value="C:extracellular region"/>
    <property type="evidence" value="ECO:0007669"/>
    <property type="project" value="InterPro"/>
</dbReference>
<reference evidence="12" key="1">
    <citation type="submission" date="2025-08" db="UniProtKB">
        <authorList>
            <consortium name="RefSeq"/>
        </authorList>
    </citation>
    <scope>IDENTIFICATION</scope>
    <source>
        <tissue evidence="12">Whole organism</tissue>
    </source>
</reference>
<feature type="region of interest" description="Disordered" evidence="7">
    <location>
        <begin position="281"/>
        <end position="491"/>
    </location>
</feature>
<evidence type="ECO:0000259" key="10">
    <source>
        <dbReference type="PROSITE" id="PS51670"/>
    </source>
</evidence>
<dbReference type="Gene3D" id="2.170.140.10">
    <property type="entry name" value="Chitin binding domain"/>
    <property type="match status" value="13"/>
</dbReference>
<comment type="caution">
    <text evidence="6">Lacks conserved residue(s) required for the propagation of feature annotation.</text>
</comment>
<evidence type="ECO:0000256" key="6">
    <source>
        <dbReference type="PROSITE-ProRule" id="PRU01005"/>
    </source>
</evidence>
<dbReference type="KEGG" id="hazt:108681490"/>
<evidence type="ECO:0000313" key="11">
    <source>
        <dbReference type="Proteomes" id="UP000694843"/>
    </source>
</evidence>
<sequence>MVLAIRVSAAVAVGLACFVLQAEGSCKSLQCPSANGYFSHPQSCVRYVKCIDNVAHVEACPANLHYNARTGMCDKSKSAMCDEAMKKRSKSCLLEAAPKLRSSPVPGVACDCGKCCRKPDPSDCSSFFECDESGNAYKKTCSEGLVYNPLVEDCDLSVNYECPNLPTCSCKCRYPVTDECDAFYMCKEVGSVVQKLYCSEGLLFNSETEMCDLPDNVECPATVQPTSAPETCRDLKNDCRFWAANGDCECQRHRHGGCAWPRYVRRNCPASCSRCGGSGGGHGGGGSGSGEHGGGSGSGEHGGGSGSGEHGGGHGGGSGSGEHGGHSGENGGGSGEHGGGHGGGSGSGEHGGGSGEHGGGSWEHGGGSESGEHGGGSGSGEHGGGSGSGEHGGGSGEHGGGSGENGGSGSGNGGSGGGSGGSGSGNGGSGGGSGGSGSGNGGSGGGSGGSGSGNGGSGGGSGGSGSGNGGSGGGSGGSGAGNGGSGGGSGGASGGGSGIIDGCVINCELGQFYPHPSDCTKYIQCTPYGPQEMPCPLDTRWDQSILTCNYESATDCVTGSYVDENGKTCGGSSGGSGGSGVIDGCVVNCELGQYYPHPTDCTKFIQCTPYGPQEMPCGAGTRWDQSILTCNHESVTQCVTGSYLDENGKECGGSGGNGSGGGGSGGIVDGCVINCEVGQYYPHPTDCTKFIQCAPYGPQEMPCGAGTRWDQSILTCNHESVTPCVTGSYLDENGKECGGSGGNGSGGGGSGGIVDGCVINCEVGQYYPHPTDCTKFIQCAPYGPQEMPCGAGTRWNQSILTCNHESVTECVTGSYVDGNGNTCGGSSGGSGGSGVIDGCVVNCQLGQYYPHPTDCTKFIQCAPYGPQEMPCGAGTRWDQSILTCNHESVTPCVTGSYLDENGKECGGSGGNGGGGGGSGGIVDGCVINCEVGQYYPHPTDCTKFIQCAPYGPQEMPCAPGTRWDQELLTCHHEGSTKCFTGTYVDANGEPCGGSSGGGGTGGGECDIRCPESNGLFAHPADCRKWVHCSNDIPHVKDCPAKLHFDPVLRVCNWPKNAACIAGEALDCQIPVVPKPPTEAPVTPPEVCDCECCLRPHPEDCQSYYYCDGGNTEFHTCSEGLVFHPENETCVFAADYPECEIILPPECKCECLYPSPICSEYFKCVNSKPQRLECPNGLYFNNKIHACDLPANVDCQSPGQYARYAGRHAPAISANDCNRLDDGQYAAKTGTKEFYICRKGVGFLLKCQEPTSFDPRLRRCVHH</sequence>
<dbReference type="SMART" id="SM00494">
    <property type="entry name" value="ChtBD2"/>
    <property type="match status" value="13"/>
</dbReference>
<keyword evidence="2 8" id="KW-0732">Signal</keyword>
<evidence type="ECO:0000256" key="7">
    <source>
        <dbReference type="SAM" id="MobiDB-lite"/>
    </source>
</evidence>
<keyword evidence="3" id="KW-0677">Repeat</keyword>
<dbReference type="PRINTS" id="PR01228">
    <property type="entry name" value="EGGSHELL"/>
</dbReference>
<dbReference type="InterPro" id="IPR036508">
    <property type="entry name" value="Chitin-bd_dom_sf"/>
</dbReference>
<gene>
    <name evidence="12" type="primary">LOC108681490</name>
</gene>
<keyword evidence="11" id="KW-1185">Reference proteome</keyword>
<dbReference type="SUPFAM" id="SSF57625">
    <property type="entry name" value="Invertebrate chitin-binding proteins"/>
    <property type="match status" value="13"/>
</dbReference>
<feature type="chain" id="PRO_5034169652" evidence="8">
    <location>
        <begin position="25"/>
        <end position="1262"/>
    </location>
</feature>
<dbReference type="GO" id="GO:0008061">
    <property type="term" value="F:chitin binding"/>
    <property type="evidence" value="ECO:0007669"/>
    <property type="project" value="UniProtKB-KW"/>
</dbReference>
<proteinExistence type="predicted"/>
<accession>A0A8B7PIM9</accession>
<keyword evidence="4" id="KW-1015">Disulfide bond</keyword>
<dbReference type="Pfam" id="PF01607">
    <property type="entry name" value="CBM_14"/>
    <property type="match status" value="13"/>
</dbReference>
<organism evidence="11 12">
    <name type="scientific">Hyalella azteca</name>
    <name type="common">Amphipod</name>
    <dbReference type="NCBI Taxonomy" id="294128"/>
    <lineage>
        <taxon>Eukaryota</taxon>
        <taxon>Metazoa</taxon>
        <taxon>Ecdysozoa</taxon>
        <taxon>Arthropoda</taxon>
        <taxon>Crustacea</taxon>
        <taxon>Multicrustacea</taxon>
        <taxon>Malacostraca</taxon>
        <taxon>Eumalacostraca</taxon>
        <taxon>Peracarida</taxon>
        <taxon>Amphipoda</taxon>
        <taxon>Senticaudata</taxon>
        <taxon>Talitrida</taxon>
        <taxon>Talitroidea</taxon>
        <taxon>Hyalellidae</taxon>
        <taxon>Hyalella</taxon>
    </lineage>
</organism>
<dbReference type="PROSITE" id="PS51670">
    <property type="entry name" value="SHKT"/>
    <property type="match status" value="1"/>
</dbReference>
<feature type="domain" description="Chitin-binding type-2" evidence="9">
    <location>
        <begin position="28"/>
        <end position="83"/>
    </location>
</feature>
<dbReference type="RefSeq" id="XP_018026014.1">
    <property type="nucleotide sequence ID" value="XM_018170525.2"/>
</dbReference>
<dbReference type="PROSITE" id="PS50940">
    <property type="entry name" value="CHIT_BIND_II"/>
    <property type="match status" value="13"/>
</dbReference>
<dbReference type="PANTHER" id="PTHR23301">
    <property type="entry name" value="CHITIN BINDING PERITROPHIN-A"/>
    <property type="match status" value="1"/>
</dbReference>
<evidence type="ECO:0000256" key="5">
    <source>
        <dbReference type="ARBA" id="ARBA00023180"/>
    </source>
</evidence>
<feature type="domain" description="Chitin-binding type-2" evidence="9">
    <location>
        <begin position="758"/>
        <end position="812"/>
    </location>
</feature>